<dbReference type="NCBIfam" id="NF033519">
    <property type="entry name" value="transpos_ISAzo13"/>
    <property type="match status" value="1"/>
</dbReference>
<gene>
    <name evidence="2" type="ORF">MNBD_PLANCTO02-2045</name>
</gene>
<evidence type="ECO:0000256" key="1">
    <source>
        <dbReference type="SAM" id="Phobius"/>
    </source>
</evidence>
<feature type="transmembrane region" description="Helical" evidence="1">
    <location>
        <begin position="180"/>
        <end position="196"/>
    </location>
</feature>
<proteinExistence type="predicted"/>
<sequence length="252" mass="28731">MLHTGKHHAERDQQFRYIYEQQESFCDSKDPRISVDTKKKELIGQFKNKGQTWCPQGEKVNDHDYPSDASGRAAPYGIYDPERNAGHVCVTTSHDTADLAVDAVADWWKRNQKHYPTASRLMIEADGGGSNGSRSRRYKLRLQEFADASGLKITVCHYPPGTSKWNVIEHRLFSQISATWAGYVLSSLAILLGFILRTTTRTGLKVTATHFKKTYETGLKVSKKEFEAIQLTRHEVCPQWNYTIRPKPKITK</sequence>
<dbReference type="Pfam" id="PF07592">
    <property type="entry name" value="DDE_Tnp_ISAZ013"/>
    <property type="match status" value="1"/>
</dbReference>
<evidence type="ECO:0008006" key="3">
    <source>
        <dbReference type="Google" id="ProtNLM"/>
    </source>
</evidence>
<dbReference type="AlphaFoldDB" id="A0A3B1D8N9"/>
<keyword evidence="1" id="KW-0812">Transmembrane</keyword>
<organism evidence="2">
    <name type="scientific">hydrothermal vent metagenome</name>
    <dbReference type="NCBI Taxonomy" id="652676"/>
    <lineage>
        <taxon>unclassified sequences</taxon>
        <taxon>metagenomes</taxon>
        <taxon>ecological metagenomes</taxon>
    </lineage>
</organism>
<dbReference type="InterPro" id="IPR011518">
    <property type="entry name" value="Transposase_36"/>
</dbReference>
<protein>
    <recommendedName>
        <fullName evidence="3">Mobile element protein</fullName>
    </recommendedName>
</protein>
<keyword evidence="1" id="KW-0472">Membrane</keyword>
<keyword evidence="1" id="KW-1133">Transmembrane helix</keyword>
<name>A0A3B1D8N9_9ZZZZ</name>
<accession>A0A3B1D8N9</accession>
<evidence type="ECO:0000313" key="2">
    <source>
        <dbReference type="EMBL" id="VAX38589.1"/>
    </source>
</evidence>
<dbReference type="EMBL" id="UOGL01000226">
    <property type="protein sequence ID" value="VAX38589.1"/>
    <property type="molecule type" value="Genomic_DNA"/>
</dbReference>
<reference evidence="2" key="1">
    <citation type="submission" date="2018-06" db="EMBL/GenBank/DDBJ databases">
        <authorList>
            <person name="Zhirakovskaya E."/>
        </authorList>
    </citation>
    <scope>NUCLEOTIDE SEQUENCE</scope>
</reference>